<sequence>MLSIVVQLSSTKSFSTKIRMIRVILMKNVYQLTLCIWTNKTGNVEVA</sequence>
<name>A0A0A9CU30_ARUDO</name>
<dbReference type="EMBL" id="GBRH01218051">
    <property type="protein sequence ID" value="JAD79844.1"/>
    <property type="molecule type" value="Transcribed_RNA"/>
</dbReference>
<reference evidence="1" key="1">
    <citation type="submission" date="2014-09" db="EMBL/GenBank/DDBJ databases">
        <authorList>
            <person name="Magalhaes I.L.F."/>
            <person name="Oliveira U."/>
            <person name="Santos F.R."/>
            <person name="Vidigal T.H.D.A."/>
            <person name="Brescovit A.D."/>
            <person name="Santos A.J."/>
        </authorList>
    </citation>
    <scope>NUCLEOTIDE SEQUENCE</scope>
    <source>
        <tissue evidence="1">Shoot tissue taken approximately 20 cm above the soil surface</tissue>
    </source>
</reference>
<dbReference type="AlphaFoldDB" id="A0A0A9CU30"/>
<organism evidence="1">
    <name type="scientific">Arundo donax</name>
    <name type="common">Giant reed</name>
    <name type="synonym">Donax arundinaceus</name>
    <dbReference type="NCBI Taxonomy" id="35708"/>
    <lineage>
        <taxon>Eukaryota</taxon>
        <taxon>Viridiplantae</taxon>
        <taxon>Streptophyta</taxon>
        <taxon>Embryophyta</taxon>
        <taxon>Tracheophyta</taxon>
        <taxon>Spermatophyta</taxon>
        <taxon>Magnoliopsida</taxon>
        <taxon>Liliopsida</taxon>
        <taxon>Poales</taxon>
        <taxon>Poaceae</taxon>
        <taxon>PACMAD clade</taxon>
        <taxon>Arundinoideae</taxon>
        <taxon>Arundineae</taxon>
        <taxon>Arundo</taxon>
    </lineage>
</organism>
<reference evidence="1" key="2">
    <citation type="journal article" date="2015" name="Data Brief">
        <title>Shoot transcriptome of the giant reed, Arundo donax.</title>
        <authorList>
            <person name="Barrero R.A."/>
            <person name="Guerrero F.D."/>
            <person name="Moolhuijzen P."/>
            <person name="Goolsby J.A."/>
            <person name="Tidwell J."/>
            <person name="Bellgard S.E."/>
            <person name="Bellgard M.I."/>
        </authorList>
    </citation>
    <scope>NUCLEOTIDE SEQUENCE</scope>
    <source>
        <tissue evidence="1">Shoot tissue taken approximately 20 cm above the soil surface</tissue>
    </source>
</reference>
<evidence type="ECO:0000313" key="1">
    <source>
        <dbReference type="EMBL" id="JAD79844.1"/>
    </source>
</evidence>
<proteinExistence type="predicted"/>
<protein>
    <submittedName>
        <fullName evidence="1">Uncharacterized protein</fullName>
    </submittedName>
</protein>
<accession>A0A0A9CU30</accession>